<dbReference type="Proteomes" id="UP000682134">
    <property type="component" value="Unassembled WGS sequence"/>
</dbReference>
<dbReference type="Pfam" id="PF01235">
    <property type="entry name" value="Na_Ala_symp"/>
    <property type="match status" value="1"/>
</dbReference>
<dbReference type="PRINTS" id="PR00175">
    <property type="entry name" value="NAALASMPORT"/>
</dbReference>
<dbReference type="NCBIfam" id="TIGR00835">
    <property type="entry name" value="agcS"/>
    <property type="match status" value="1"/>
</dbReference>
<dbReference type="PROSITE" id="PS00873">
    <property type="entry name" value="NA_ALANINE_SYMP"/>
    <property type="match status" value="1"/>
</dbReference>
<proteinExistence type="inferred from homology"/>
<reference evidence="10" key="1">
    <citation type="submission" date="2021-04" db="EMBL/GenBank/DDBJ databases">
        <title>Genome seq and assembly of Bacillus sp.</title>
        <authorList>
            <person name="Chhetri G."/>
        </authorList>
    </citation>
    <scope>NUCLEOTIDE SEQUENCE</scope>
    <source>
        <strain evidence="10">RG28</strain>
    </source>
</reference>
<dbReference type="Gene3D" id="1.20.1740.10">
    <property type="entry name" value="Amino acid/polyamine transporter I"/>
    <property type="match status" value="1"/>
</dbReference>
<dbReference type="GO" id="GO:0005283">
    <property type="term" value="F:amino acid:sodium symporter activity"/>
    <property type="evidence" value="ECO:0007669"/>
    <property type="project" value="InterPro"/>
</dbReference>
<dbReference type="AlphaFoldDB" id="A0A940NVP4"/>
<keyword evidence="5 9" id="KW-0812">Transmembrane</keyword>
<feature type="transmembrane region" description="Helical" evidence="9">
    <location>
        <begin position="382"/>
        <end position="398"/>
    </location>
</feature>
<keyword evidence="11" id="KW-1185">Reference proteome</keyword>
<evidence type="ECO:0000256" key="4">
    <source>
        <dbReference type="ARBA" id="ARBA00022475"/>
    </source>
</evidence>
<evidence type="ECO:0000256" key="2">
    <source>
        <dbReference type="ARBA" id="ARBA00009261"/>
    </source>
</evidence>
<feature type="transmembrane region" description="Helical" evidence="9">
    <location>
        <begin position="404"/>
        <end position="423"/>
    </location>
</feature>
<dbReference type="InterPro" id="IPR001463">
    <property type="entry name" value="Na/Ala_symport"/>
</dbReference>
<evidence type="ECO:0000256" key="1">
    <source>
        <dbReference type="ARBA" id="ARBA00004651"/>
    </source>
</evidence>
<feature type="transmembrane region" description="Helical" evidence="9">
    <location>
        <begin position="184"/>
        <end position="203"/>
    </location>
</feature>
<feature type="transmembrane region" description="Helical" evidence="9">
    <location>
        <begin position="12"/>
        <end position="40"/>
    </location>
</feature>
<evidence type="ECO:0000256" key="8">
    <source>
        <dbReference type="ARBA" id="ARBA00023136"/>
    </source>
</evidence>
<evidence type="ECO:0000313" key="10">
    <source>
        <dbReference type="EMBL" id="MBP0725788.1"/>
    </source>
</evidence>
<dbReference type="EMBL" id="JAGIYQ010000006">
    <property type="protein sequence ID" value="MBP0725788.1"/>
    <property type="molecule type" value="Genomic_DNA"/>
</dbReference>
<dbReference type="FunFam" id="1.20.1740.10:FF:000004">
    <property type="entry name" value="Sodium:alanine symporter family protein"/>
    <property type="match status" value="1"/>
</dbReference>
<feature type="transmembrane region" description="Helical" evidence="9">
    <location>
        <begin position="301"/>
        <end position="322"/>
    </location>
</feature>
<comment type="similarity">
    <text evidence="2 9">Belongs to the alanine or glycine:cation symporter (AGCS) (TC 2.A.25) family.</text>
</comment>
<dbReference type="PANTHER" id="PTHR30330:SF1">
    <property type="entry name" value="AMINO-ACID CARRIER PROTEIN ALST"/>
    <property type="match status" value="1"/>
</dbReference>
<protein>
    <submittedName>
        <fullName evidence="10">Alanine:cation symporter family protein</fullName>
    </submittedName>
</protein>
<keyword evidence="4 9" id="KW-1003">Cell membrane</keyword>
<evidence type="ECO:0000256" key="5">
    <source>
        <dbReference type="ARBA" id="ARBA00022692"/>
    </source>
</evidence>
<feature type="transmembrane region" description="Helical" evidence="9">
    <location>
        <begin position="144"/>
        <end position="164"/>
    </location>
</feature>
<organism evidence="10 11">
    <name type="scientific">Gottfriedia endophytica</name>
    <dbReference type="NCBI Taxonomy" id="2820819"/>
    <lineage>
        <taxon>Bacteria</taxon>
        <taxon>Bacillati</taxon>
        <taxon>Bacillota</taxon>
        <taxon>Bacilli</taxon>
        <taxon>Bacillales</taxon>
        <taxon>Bacillaceae</taxon>
        <taxon>Gottfriedia</taxon>
    </lineage>
</organism>
<keyword evidence="3 9" id="KW-0813">Transport</keyword>
<keyword evidence="7 9" id="KW-1133">Transmembrane helix</keyword>
<feature type="transmembrane region" description="Helical" evidence="9">
    <location>
        <begin position="342"/>
        <end position="362"/>
    </location>
</feature>
<evidence type="ECO:0000256" key="9">
    <source>
        <dbReference type="RuleBase" id="RU363064"/>
    </source>
</evidence>
<feature type="transmembrane region" description="Helical" evidence="9">
    <location>
        <begin position="215"/>
        <end position="233"/>
    </location>
</feature>
<feature type="transmembrane region" description="Helical" evidence="9">
    <location>
        <begin position="94"/>
        <end position="117"/>
    </location>
</feature>
<evidence type="ECO:0000256" key="6">
    <source>
        <dbReference type="ARBA" id="ARBA00022847"/>
    </source>
</evidence>
<keyword evidence="6 9" id="KW-0769">Symport</keyword>
<accession>A0A940NVP4</accession>
<name>A0A940NVP4_9BACI</name>
<comment type="caution">
    <text evidence="10">The sequence shown here is derived from an EMBL/GenBank/DDBJ whole genome shotgun (WGS) entry which is preliminary data.</text>
</comment>
<sequence length="478" mass="51719">MTNFIAQFDDFLWSKLIVILLVGLGLFLTIRMGFVQFRFFPEMFRLLTEKKPNKDKKSVSSLQAFAIGMAARIGTGNIAGVATAVALGGPGAVFWMWLMALIGSASAFVESTLAQVYKVRDGKDGKAWRGGPAYYMEKALGNRWLGIAFSILITLSFGLIFNAVQANTIAASLQNEFGVKTSTSAIILIVITSLIIFGGVQSVAKFSITLVPIKAGVYILLSIWMMVANYHILPSVFSAIFSDGIFSFKQLFGGIIGATVLQGVRRGLFSNEAGMGSAPNAAAAADVTHPAKQGFIQALGVILDTFVICSSTAMIILVSGVYKTSNLTGIPLTQESLRQGVGPFAAMFISIAVFLFALSTIIGNYYYGESNIRFMKNGKKTILFYRLAVIGMVVFGTVKSAELVWSLADIFMGLMVLVNLYAITRLSKVAKNVLTDYIKQKKQGLNPVFNAANIPDLPGREHLETWNGDQENEDISAS</sequence>
<evidence type="ECO:0000256" key="3">
    <source>
        <dbReference type="ARBA" id="ARBA00022448"/>
    </source>
</evidence>
<gene>
    <name evidence="10" type="ORF">J5Y03_11460</name>
</gene>
<dbReference type="PANTHER" id="PTHR30330">
    <property type="entry name" value="AGSS FAMILY TRANSPORTER, SODIUM-ALANINE"/>
    <property type="match status" value="1"/>
</dbReference>
<comment type="subcellular location">
    <subcellularLocation>
        <location evidence="1 9">Cell membrane</location>
        <topology evidence="1 9">Multi-pass membrane protein</topology>
    </subcellularLocation>
</comment>
<feature type="transmembrane region" description="Helical" evidence="9">
    <location>
        <begin position="239"/>
        <end position="261"/>
    </location>
</feature>
<dbReference type="GO" id="GO:0005886">
    <property type="term" value="C:plasma membrane"/>
    <property type="evidence" value="ECO:0007669"/>
    <property type="project" value="UniProtKB-SubCell"/>
</dbReference>
<keyword evidence="8 9" id="KW-0472">Membrane</keyword>
<dbReference type="RefSeq" id="WP_209405708.1">
    <property type="nucleotide sequence ID" value="NZ_JAGIYQ010000006.1"/>
</dbReference>
<evidence type="ECO:0000256" key="7">
    <source>
        <dbReference type="ARBA" id="ARBA00022989"/>
    </source>
</evidence>
<evidence type="ECO:0000313" key="11">
    <source>
        <dbReference type="Proteomes" id="UP000682134"/>
    </source>
</evidence>